<evidence type="ECO:0000313" key="2">
    <source>
        <dbReference type="EMBL" id="EIJ42290.1"/>
    </source>
</evidence>
<dbReference type="PANTHER" id="PTHR10098">
    <property type="entry name" value="RAPSYN-RELATED"/>
    <property type="match status" value="1"/>
</dbReference>
<feature type="repeat" description="TPR" evidence="1">
    <location>
        <begin position="215"/>
        <end position="248"/>
    </location>
</feature>
<dbReference type="SUPFAM" id="SSF48452">
    <property type="entry name" value="TPR-like"/>
    <property type="match status" value="2"/>
</dbReference>
<organism evidence="2 3">
    <name type="scientific">Beggiatoa alba B18LD</name>
    <dbReference type="NCBI Taxonomy" id="395493"/>
    <lineage>
        <taxon>Bacteria</taxon>
        <taxon>Pseudomonadati</taxon>
        <taxon>Pseudomonadota</taxon>
        <taxon>Gammaproteobacteria</taxon>
        <taxon>Thiotrichales</taxon>
        <taxon>Thiotrichaceae</taxon>
        <taxon>Beggiatoa</taxon>
    </lineage>
</organism>
<name>I3CF97_9GAMM</name>
<dbReference type="InterPro" id="IPR019734">
    <property type="entry name" value="TPR_rpt"/>
</dbReference>
<evidence type="ECO:0000256" key="1">
    <source>
        <dbReference type="PROSITE-ProRule" id="PRU00339"/>
    </source>
</evidence>
<dbReference type="Gene3D" id="1.25.40.10">
    <property type="entry name" value="Tetratricopeptide repeat domain"/>
    <property type="match status" value="3"/>
</dbReference>
<dbReference type="OrthoDB" id="5620696at2"/>
<dbReference type="HOGENOM" id="CLU_541451_0_0_6"/>
<dbReference type="Pfam" id="PF13424">
    <property type="entry name" value="TPR_12"/>
    <property type="match status" value="3"/>
</dbReference>
<keyword evidence="1" id="KW-0802">TPR repeat</keyword>
<proteinExistence type="predicted"/>
<protein>
    <submittedName>
        <fullName evidence="2">Uncharacterized protein</fullName>
    </submittedName>
</protein>
<dbReference type="PANTHER" id="PTHR10098:SF108">
    <property type="entry name" value="TETRATRICOPEPTIDE REPEAT PROTEIN 28"/>
    <property type="match status" value="1"/>
</dbReference>
<keyword evidence="3" id="KW-1185">Reference proteome</keyword>
<accession>I3CF97</accession>
<dbReference type="eggNOG" id="COG0457">
    <property type="taxonomic scope" value="Bacteria"/>
</dbReference>
<feature type="repeat" description="TPR" evidence="1">
    <location>
        <begin position="375"/>
        <end position="408"/>
    </location>
</feature>
<dbReference type="InterPro" id="IPR011990">
    <property type="entry name" value="TPR-like_helical_dom_sf"/>
</dbReference>
<dbReference type="Pfam" id="PF13374">
    <property type="entry name" value="TPR_10"/>
    <property type="match status" value="1"/>
</dbReference>
<sequence length="522" mass="59398">MTNSAVLPRLLRALRRCDQGHFYLFFIRCNSTAYRQILIDEIKTKFNQPIAEISIKTLQQEYDLNNILLDEALQQVLENYPPDIPIFIYDLEVLLPNPDKPQDVTETTAFKTLQQLNWRRSAYQRLNRGVFFWLPEYALQLLATTALDFFDWRSAIYEFDIPETEKNAYLQEELKAFRESAVHAAERMSTAEKQRWLKVLFSLRDESTPNSAELARILDDIGRVYHSLGNLELALTNYQQSLAIQQEIGDKSGEGTTLNNMATIAHARGDYETALRYLQQSLAIQQEIGDKSGEGTTLNNMATIAHARGDYETALRYLQQSLAIFKELGDKKSEGTTLNNISQIFQARGDYETALRYLQQSLAIQQEIGDKRGEGSTLNNISLIYSARGDYETALRYLQQSLAIQQEIGDKSGEGATLNNMATTAYARGDYETALRYLQQSLAIQQEIGDVAGLCATLFNMGRIHLQNEEVQEGITKFVEAYRIAHKIGYAQVLQALEELAKDWGQDGLNYWARLSQQISEP</sequence>
<dbReference type="RefSeq" id="WP_002685097.1">
    <property type="nucleotide sequence ID" value="NZ_JH600070.1"/>
</dbReference>
<dbReference type="PROSITE" id="PS50005">
    <property type="entry name" value="TPR"/>
    <property type="match status" value="2"/>
</dbReference>
<dbReference type="Proteomes" id="UP000005744">
    <property type="component" value="Unassembled WGS sequence"/>
</dbReference>
<dbReference type="EMBL" id="JH600070">
    <property type="protein sequence ID" value="EIJ42290.1"/>
    <property type="molecule type" value="Genomic_DNA"/>
</dbReference>
<dbReference type="STRING" id="395493.BegalDRAFT_1396"/>
<dbReference type="AlphaFoldDB" id="I3CF97"/>
<evidence type="ECO:0000313" key="3">
    <source>
        <dbReference type="Proteomes" id="UP000005744"/>
    </source>
</evidence>
<dbReference type="SMART" id="SM00028">
    <property type="entry name" value="TPR"/>
    <property type="match status" value="7"/>
</dbReference>
<gene>
    <name evidence="2" type="ORF">BegalDRAFT_1396</name>
</gene>
<reference evidence="2 3" key="1">
    <citation type="submission" date="2011-11" db="EMBL/GenBank/DDBJ databases">
        <title>Improved High-Quality Draft sequence of Beggiatoa alba B18lD.</title>
        <authorList>
            <consortium name="US DOE Joint Genome Institute"/>
            <person name="Lucas S."/>
            <person name="Han J."/>
            <person name="Lapidus A."/>
            <person name="Cheng J.-F."/>
            <person name="Goodwin L."/>
            <person name="Pitluck S."/>
            <person name="Peters L."/>
            <person name="Mikhailova N."/>
            <person name="Held B."/>
            <person name="Detter J.C."/>
            <person name="Han C."/>
            <person name="Tapia R."/>
            <person name="Land M."/>
            <person name="Hauser L."/>
            <person name="Kyrpides N."/>
            <person name="Ivanova N."/>
            <person name="Pagani I."/>
            <person name="Samuel K."/>
            <person name="Teske A."/>
            <person name="Mueller J."/>
            <person name="Woyke T."/>
        </authorList>
    </citation>
    <scope>NUCLEOTIDE SEQUENCE [LARGE SCALE GENOMIC DNA]</scope>
    <source>
        <strain evidence="2 3">B18LD</strain>
    </source>
</reference>